<evidence type="ECO:0000313" key="6">
    <source>
        <dbReference type="Proteomes" id="UP000194153"/>
    </source>
</evidence>
<evidence type="ECO:0000256" key="3">
    <source>
        <dbReference type="SAM" id="SignalP"/>
    </source>
</evidence>
<protein>
    <submittedName>
        <fullName evidence="5">Cytochrome C family protein</fullName>
    </submittedName>
</protein>
<dbReference type="Gene3D" id="3.90.10.10">
    <property type="entry name" value="Cytochrome C3"/>
    <property type="match status" value="1"/>
</dbReference>
<dbReference type="RefSeq" id="WP_085811773.1">
    <property type="nucleotide sequence ID" value="NZ_BDQG01000001.1"/>
</dbReference>
<dbReference type="Proteomes" id="UP000194153">
    <property type="component" value="Unassembled WGS sequence"/>
</dbReference>
<feature type="domain" description="Doubled CXXCH motif" evidence="4">
    <location>
        <begin position="464"/>
        <end position="504"/>
    </location>
</feature>
<dbReference type="SUPFAM" id="SSF48695">
    <property type="entry name" value="Multiheme cytochromes"/>
    <property type="match status" value="1"/>
</dbReference>
<feature type="signal peptide" evidence="3">
    <location>
        <begin position="1"/>
        <end position="26"/>
    </location>
</feature>
<feature type="chain" id="PRO_5047163087" evidence="3">
    <location>
        <begin position="27"/>
        <end position="597"/>
    </location>
</feature>
<reference evidence="6" key="2">
    <citation type="submission" date="2017-05" db="EMBL/GenBank/DDBJ databases">
        <title>Draft genome sequence of Geobacter pelophilus, a iron(III)-reducing bacteria.</title>
        <authorList>
            <person name="Aoyagi T."/>
            <person name="Koike H."/>
            <person name="Morita T."/>
            <person name="Sato Y."/>
            <person name="Habe H."/>
            <person name="Hori T."/>
        </authorList>
    </citation>
    <scope>NUCLEOTIDE SEQUENCE [LARGE SCALE GENOMIC DNA]</scope>
    <source>
        <strain evidence="6">Drf2</strain>
    </source>
</reference>
<feature type="domain" description="Doubled CXXCH motif" evidence="4">
    <location>
        <begin position="193"/>
        <end position="228"/>
    </location>
</feature>
<dbReference type="InterPro" id="IPR010177">
    <property type="entry name" value="Paired_CXXCH_1"/>
</dbReference>
<keyword evidence="6" id="KW-1185">Reference proteome</keyword>
<dbReference type="NCBIfam" id="TIGR01905">
    <property type="entry name" value="paired_CXXCH_1"/>
    <property type="match status" value="1"/>
</dbReference>
<reference evidence="5 6" key="1">
    <citation type="submission" date="2017-04" db="EMBL/GenBank/DDBJ databases">
        <authorList>
            <consortium name="Geobacter pelophilus Genome Sequencing"/>
            <person name="Aoyagi T."/>
            <person name="Koike H."/>
            <person name="Hori T."/>
        </authorList>
    </citation>
    <scope>NUCLEOTIDE SEQUENCE [LARGE SCALE GENOMIC DNA]</scope>
    <source>
        <strain evidence="5 6">Drf2</strain>
    </source>
</reference>
<organism evidence="5 6">
    <name type="scientific">Geoanaerobacter pelophilus</name>
    <dbReference type="NCBI Taxonomy" id="60036"/>
    <lineage>
        <taxon>Bacteria</taxon>
        <taxon>Pseudomonadati</taxon>
        <taxon>Thermodesulfobacteriota</taxon>
        <taxon>Desulfuromonadia</taxon>
        <taxon>Geobacterales</taxon>
        <taxon>Geobacteraceae</taxon>
        <taxon>Geoanaerobacter</taxon>
    </lineage>
</organism>
<keyword evidence="1 3" id="KW-0732">Signal</keyword>
<dbReference type="InterPro" id="IPR036280">
    <property type="entry name" value="Multihaem_cyt_sf"/>
</dbReference>
<evidence type="ECO:0000313" key="5">
    <source>
        <dbReference type="EMBL" id="GAW65314.1"/>
    </source>
</evidence>
<comment type="caution">
    <text evidence="5">The sequence shown here is derived from an EMBL/GenBank/DDBJ whole genome shotgun (WGS) entry which is preliminary data.</text>
</comment>
<dbReference type="PANTHER" id="PTHR35038">
    <property type="entry name" value="DISSIMILATORY SULFITE REDUCTASE SIRA"/>
    <property type="match status" value="1"/>
</dbReference>
<dbReference type="EMBL" id="BDQG01000001">
    <property type="protein sequence ID" value="GAW65314.1"/>
    <property type="molecule type" value="Genomic_DNA"/>
</dbReference>
<name>A0ABQ0MDX7_9BACT</name>
<evidence type="ECO:0000256" key="1">
    <source>
        <dbReference type="ARBA" id="ARBA00022729"/>
    </source>
</evidence>
<dbReference type="Pfam" id="PF09699">
    <property type="entry name" value="Paired_CXXCH_1"/>
    <property type="match status" value="2"/>
</dbReference>
<evidence type="ECO:0000256" key="2">
    <source>
        <dbReference type="SAM" id="MobiDB-lite"/>
    </source>
</evidence>
<evidence type="ECO:0000259" key="4">
    <source>
        <dbReference type="Pfam" id="PF09699"/>
    </source>
</evidence>
<accession>A0ABQ0MDX7</accession>
<sequence length="597" mass="64998">MKKSKLGIYLLLALAAAFMAVPLAPAAEKPHSRDIIQTPHNLSISGGGGAHDIRSGTEAEVCIFCHTPHHASTVTPLWSREASPLTIYVTYKSPTLKANPQQPRGASRLCLSCHDGTIALGHLTGDRILDPSLPAFKDMPQETDPRKNPNLGTDLSNDHPISFLYSDASNLELNDATTVQTKGIRLSQDQYVECTSCHDAHNNQFGNFLVQDVSLQQDALCTTCHNKQGWSDLDSTHRTGGTRYDTVSAQVAASGCINCHLPHNAQRGEHLLRLAGVGAGEETNCYTSCHQSVPYTNVWSQFNTSLYTHRVQNYNGVHVDNETLPVAGGKKHVECTDCHNPHFAGAQGVPLGSSTPLVAPASSAPDINGALRGVRGVDLTGAAVVSPARYEYEICYRCHAGPTADQFTSLSQMLPNRVFKDYDESNRFNSSNAAYHPVSADRRSGPNGRSLRSQYQGTMFRIYCNDCHDSHGTNESHMLRYQNQDTFPATGGTNYPLCFRCHDADYLLNPVGAPRSETVALHQRHVLGQHLNGDTRQTPCSVCHDPHGVPAIRGALFNNAAHLVNFDMRYAGDGAVYDAVSRNCTVSCHTSNPRSYP</sequence>
<feature type="region of interest" description="Disordered" evidence="2">
    <location>
        <begin position="131"/>
        <end position="154"/>
    </location>
</feature>
<dbReference type="InterPro" id="IPR051829">
    <property type="entry name" value="Multiheme_Cytochr_ET"/>
</dbReference>
<feature type="region of interest" description="Disordered" evidence="2">
    <location>
        <begin position="430"/>
        <end position="450"/>
    </location>
</feature>
<gene>
    <name evidence="5" type="ORF">GPEL0_01f0129</name>
</gene>
<proteinExistence type="predicted"/>